<dbReference type="Proteomes" id="UP000292957">
    <property type="component" value="Unassembled WGS sequence"/>
</dbReference>
<evidence type="ECO:0000313" key="1">
    <source>
        <dbReference type="EMBL" id="TBU29813.1"/>
    </source>
</evidence>
<protein>
    <submittedName>
        <fullName evidence="1">Uncharacterized protein</fullName>
    </submittedName>
</protein>
<gene>
    <name evidence="1" type="ORF">BD311DRAFT_805871</name>
</gene>
<dbReference type="EMBL" id="ML143410">
    <property type="protein sequence ID" value="TBU29813.1"/>
    <property type="molecule type" value="Genomic_DNA"/>
</dbReference>
<sequence>MSSIYTSPPSSPIASFFPTGPSSPHAFASFQQDPRNTHTMFAALASGSPHNAAQGQAIAMARAGHTPTKKSNVRTDPSVRTKDHVSLIFHPIKLQAGK</sequence>
<reference evidence="1" key="1">
    <citation type="submission" date="2019-01" db="EMBL/GenBank/DDBJ databases">
        <title>Draft genome sequences of three monokaryotic isolates of the white-rot basidiomycete fungus Dichomitus squalens.</title>
        <authorList>
            <consortium name="DOE Joint Genome Institute"/>
            <person name="Lopez S.C."/>
            <person name="Andreopoulos B."/>
            <person name="Pangilinan J."/>
            <person name="Lipzen A."/>
            <person name="Riley R."/>
            <person name="Ahrendt S."/>
            <person name="Ng V."/>
            <person name="Barry K."/>
            <person name="Daum C."/>
            <person name="Grigoriev I.V."/>
            <person name="Hilden K.S."/>
            <person name="Makela M.R."/>
            <person name="de Vries R.P."/>
        </authorList>
    </citation>
    <scope>NUCLEOTIDE SEQUENCE [LARGE SCALE GENOMIC DNA]</scope>
    <source>
        <strain evidence="1">OM18370.1</strain>
    </source>
</reference>
<proteinExistence type="predicted"/>
<dbReference type="AlphaFoldDB" id="A0A4V2K0Q3"/>
<name>A0A4V2K0Q3_9APHY</name>
<organism evidence="1">
    <name type="scientific">Dichomitus squalens</name>
    <dbReference type="NCBI Taxonomy" id="114155"/>
    <lineage>
        <taxon>Eukaryota</taxon>
        <taxon>Fungi</taxon>
        <taxon>Dikarya</taxon>
        <taxon>Basidiomycota</taxon>
        <taxon>Agaricomycotina</taxon>
        <taxon>Agaricomycetes</taxon>
        <taxon>Polyporales</taxon>
        <taxon>Polyporaceae</taxon>
        <taxon>Dichomitus</taxon>
    </lineage>
</organism>
<accession>A0A4V2K0Q3</accession>
<dbReference type="OrthoDB" id="3257074at2759"/>